<feature type="binding site" evidence="7">
    <location>
        <position position="177"/>
    </location>
    <ligand>
        <name>substrate</name>
    </ligand>
</feature>
<dbReference type="InterPro" id="IPR012338">
    <property type="entry name" value="Beta-lactam/transpept-like"/>
</dbReference>
<sequence length="333" mass="36162">MQQDDQELHTNAEMPDWRHDAHVLEEHLQHAYVLGCKVLGQGHVATYIPELARADAYAFGLAAQRTDGTMVCCGDVDTRFSVQSVGKVMSLAMALKIFGTEEVFSHVLMEPSGDSFSSIIKLDTKSDLPFNPLINAGAIQVVSLLANHVEFSDILKFARRMCQDEDIELNEPVYRSEALTGDRNRAIAYLLKSKGVLMAEPDLTLDLYFKLCSMNVTAKSLATLGLVLANDGQNPMTGEHIISPRHARAINSIMFTCGMYDGSGEFGVKVGIPAKSGVGGGIACSVKGRMGIGVYGPALDEKGNSVGGLASLEYLSHALHLHVFDYHPYIIDE</sequence>
<dbReference type="Proteomes" id="UP000002026">
    <property type="component" value="Chromosome"/>
</dbReference>
<dbReference type="SUPFAM" id="SSF56601">
    <property type="entry name" value="beta-lactamase/transpeptidase-like"/>
    <property type="match status" value="1"/>
</dbReference>
<dbReference type="EMBL" id="CP001684">
    <property type="protein sequence ID" value="ACV23573.1"/>
    <property type="molecule type" value="Genomic_DNA"/>
</dbReference>
<dbReference type="EC" id="3.5.1.2" evidence="3 7"/>
<gene>
    <name evidence="7" type="primary">glsA</name>
    <name evidence="8" type="ordered locus">Shel_25660</name>
</gene>
<dbReference type="NCBIfam" id="TIGR03814">
    <property type="entry name" value="Gln_ase"/>
    <property type="match status" value="1"/>
</dbReference>
<reference evidence="8 9" key="1">
    <citation type="journal article" date="2009" name="Stand. Genomic Sci.">
        <title>Complete genome sequence of Slackia heliotrinireducens type strain (RHS 1).</title>
        <authorList>
            <person name="Pukall R."/>
            <person name="Lapidus A."/>
            <person name="Nolan M."/>
            <person name="Copeland A."/>
            <person name="Glavina Del Rio T."/>
            <person name="Lucas S."/>
            <person name="Chen F."/>
            <person name="Tice H."/>
            <person name="Cheng J.F."/>
            <person name="Chertkov O."/>
            <person name="Bruce D."/>
            <person name="Goodwin L."/>
            <person name="Kuske C."/>
            <person name="Brettin T."/>
            <person name="Detter J.C."/>
            <person name="Han C."/>
            <person name="Pitluck S."/>
            <person name="Pati A."/>
            <person name="Mavrommatis K."/>
            <person name="Ivanova N."/>
            <person name="Ovchinnikova G."/>
            <person name="Chen A."/>
            <person name="Palaniappan K."/>
            <person name="Schneider S."/>
            <person name="Rohde M."/>
            <person name="Chain P."/>
            <person name="D'haeseleer P."/>
            <person name="Goker M."/>
            <person name="Bristow J."/>
            <person name="Eisen J.A."/>
            <person name="Markowitz V."/>
            <person name="Kyrpides N.C."/>
            <person name="Klenk H.P."/>
            <person name="Hugenholtz P."/>
        </authorList>
    </citation>
    <scope>NUCLEOTIDE SEQUENCE [LARGE SCALE GENOMIC DNA]</scope>
    <source>
        <strain evidence="9">ATCC 29202 / DSM 20476 / NCTC 11029 / RHS 1</strain>
    </source>
</reference>
<evidence type="ECO:0000256" key="1">
    <source>
        <dbReference type="ARBA" id="ARBA00011076"/>
    </source>
</evidence>
<feature type="binding site" evidence="7">
    <location>
        <position position="260"/>
    </location>
    <ligand>
        <name>substrate</name>
    </ligand>
</feature>
<keyword evidence="4 7" id="KW-0378">Hydrolase</keyword>
<organism evidence="8 9">
    <name type="scientific">Slackia heliotrinireducens (strain ATCC 29202 / DSM 20476 / NCTC 11029 / RHS 1)</name>
    <name type="common">Peptococcus heliotrinreducens</name>
    <dbReference type="NCBI Taxonomy" id="471855"/>
    <lineage>
        <taxon>Bacteria</taxon>
        <taxon>Bacillati</taxon>
        <taxon>Actinomycetota</taxon>
        <taxon>Coriobacteriia</taxon>
        <taxon>Eggerthellales</taxon>
        <taxon>Eggerthellaceae</taxon>
        <taxon>Slackia</taxon>
    </lineage>
</organism>
<dbReference type="HAMAP" id="MF_00313">
    <property type="entry name" value="Glutaminase"/>
    <property type="match status" value="1"/>
</dbReference>
<dbReference type="Gene3D" id="3.40.710.10">
    <property type="entry name" value="DD-peptidase/beta-lactamase superfamily"/>
    <property type="match status" value="1"/>
</dbReference>
<evidence type="ECO:0000256" key="6">
    <source>
        <dbReference type="ARBA" id="ARBA00070405"/>
    </source>
</evidence>
<keyword evidence="7" id="KW-0007">Acetylation</keyword>
<evidence type="ECO:0000313" key="9">
    <source>
        <dbReference type="Proteomes" id="UP000002026"/>
    </source>
</evidence>
<feature type="binding site" evidence="7">
    <location>
        <position position="208"/>
    </location>
    <ligand>
        <name>substrate</name>
    </ligand>
</feature>
<dbReference type="STRING" id="471855.Shel_25660"/>
<evidence type="ECO:0000256" key="7">
    <source>
        <dbReference type="HAMAP-Rule" id="MF_00313"/>
    </source>
</evidence>
<feature type="binding site" evidence="7">
    <location>
        <position position="84"/>
    </location>
    <ligand>
        <name>substrate</name>
    </ligand>
</feature>
<protein>
    <recommendedName>
        <fullName evidence="6 7">Glutaminase</fullName>
        <ecNumber evidence="3 7">3.5.1.2</ecNumber>
    </recommendedName>
</protein>
<evidence type="ECO:0000313" key="8">
    <source>
        <dbReference type="EMBL" id="ACV23573.1"/>
    </source>
</evidence>
<dbReference type="GO" id="GO:0006537">
    <property type="term" value="P:glutamate biosynthetic process"/>
    <property type="evidence" value="ECO:0007669"/>
    <property type="project" value="TreeGrafter"/>
</dbReference>
<dbReference type="PANTHER" id="PTHR12544">
    <property type="entry name" value="GLUTAMINASE"/>
    <property type="match status" value="1"/>
</dbReference>
<feature type="binding site" evidence="7">
    <location>
        <position position="184"/>
    </location>
    <ligand>
        <name>substrate</name>
    </ligand>
</feature>
<proteinExistence type="inferred from homology"/>
<evidence type="ECO:0000256" key="5">
    <source>
        <dbReference type="ARBA" id="ARBA00049534"/>
    </source>
</evidence>
<comment type="catalytic activity">
    <reaction evidence="5 7">
        <text>L-glutamine + H2O = L-glutamate + NH4(+)</text>
        <dbReference type="Rhea" id="RHEA:15889"/>
        <dbReference type="ChEBI" id="CHEBI:15377"/>
        <dbReference type="ChEBI" id="CHEBI:28938"/>
        <dbReference type="ChEBI" id="CHEBI:29985"/>
        <dbReference type="ChEBI" id="CHEBI:58359"/>
        <dbReference type="EC" id="3.5.1.2"/>
    </reaction>
</comment>
<dbReference type="HOGENOM" id="CLU_027932_1_0_11"/>
<dbReference type="FunFam" id="3.40.710.10:FF:000005">
    <property type="entry name" value="Glutaminase"/>
    <property type="match status" value="1"/>
</dbReference>
<dbReference type="InterPro" id="IPR015868">
    <property type="entry name" value="Glutaminase"/>
</dbReference>
<dbReference type="AlphaFoldDB" id="C7N2R5"/>
<comment type="subunit">
    <text evidence="2 7">Homotetramer.</text>
</comment>
<feature type="binding site" evidence="7">
    <location>
        <position position="278"/>
    </location>
    <ligand>
        <name>substrate</name>
    </ligand>
</feature>
<feature type="binding site" evidence="7">
    <location>
        <position position="135"/>
    </location>
    <ligand>
        <name>substrate</name>
    </ligand>
</feature>
<name>C7N2R5_SLAHD</name>
<accession>C7N2R5</accession>
<dbReference type="eggNOG" id="COG2066">
    <property type="taxonomic scope" value="Bacteria"/>
</dbReference>
<dbReference type="Pfam" id="PF04960">
    <property type="entry name" value="Glutaminase"/>
    <property type="match status" value="1"/>
</dbReference>
<evidence type="ECO:0000256" key="2">
    <source>
        <dbReference type="ARBA" id="ARBA00011881"/>
    </source>
</evidence>
<dbReference type="KEGG" id="shi:Shel_25660"/>
<evidence type="ECO:0000256" key="4">
    <source>
        <dbReference type="ARBA" id="ARBA00022801"/>
    </source>
</evidence>
<dbReference type="PANTHER" id="PTHR12544:SF29">
    <property type="entry name" value="GLUTAMINASE"/>
    <property type="match status" value="1"/>
</dbReference>
<dbReference type="GO" id="GO:0006543">
    <property type="term" value="P:L-glutamine catabolic process"/>
    <property type="evidence" value="ECO:0007669"/>
    <property type="project" value="TreeGrafter"/>
</dbReference>
<evidence type="ECO:0000256" key="3">
    <source>
        <dbReference type="ARBA" id="ARBA00012918"/>
    </source>
</evidence>
<comment type="similarity">
    <text evidence="1 7">Belongs to the glutaminase family.</text>
</comment>
<dbReference type="GO" id="GO:0004359">
    <property type="term" value="F:glutaminase activity"/>
    <property type="evidence" value="ECO:0007669"/>
    <property type="project" value="UniProtKB-UniRule"/>
</dbReference>
<dbReference type="RefSeq" id="WP_012799671.1">
    <property type="nucleotide sequence ID" value="NC_013165.1"/>
</dbReference>
<keyword evidence="9" id="KW-1185">Reference proteome</keyword>